<gene>
    <name evidence="2" type="ORF">GOBAR_AA09903</name>
</gene>
<sequence length="117" mass="12598">MCHSDAVSCLSLNECAVTALAIDAAGAKIFTGHQDGKIRVWKVSVKNPGVHKRAGTLLSLKEILKSSIKPSNYIEVKRQRSLWIKHSDAVSCLSLNEEHGLLYGLAHGGVLKAHGNV</sequence>
<dbReference type="EMBL" id="KZ663684">
    <property type="protein sequence ID" value="PPS10743.1"/>
    <property type="molecule type" value="Genomic_DNA"/>
</dbReference>
<evidence type="ECO:0000313" key="3">
    <source>
        <dbReference type="Proteomes" id="UP000239757"/>
    </source>
</evidence>
<dbReference type="SUPFAM" id="SSF50978">
    <property type="entry name" value="WD40 repeat-like"/>
    <property type="match status" value="1"/>
</dbReference>
<reference evidence="2 3" key="1">
    <citation type="submission" date="2015-01" db="EMBL/GenBank/DDBJ databases">
        <title>Genome of allotetraploid Gossypium barbadense reveals genomic plasticity and fiber elongation in cotton evolution.</title>
        <authorList>
            <person name="Chen X."/>
            <person name="Liu X."/>
            <person name="Zhao B."/>
            <person name="Zheng H."/>
            <person name="Hu Y."/>
            <person name="Lu G."/>
            <person name="Yang C."/>
            <person name="Chen J."/>
            <person name="Shan C."/>
            <person name="Zhang L."/>
            <person name="Zhou Y."/>
            <person name="Wang L."/>
            <person name="Guo W."/>
            <person name="Bai Y."/>
            <person name="Ruan J."/>
            <person name="Shangguan X."/>
            <person name="Mao Y."/>
            <person name="Jiang J."/>
            <person name="Zhu Y."/>
            <person name="Lei J."/>
            <person name="Kang H."/>
            <person name="Chen S."/>
            <person name="He X."/>
            <person name="Wang R."/>
            <person name="Wang Y."/>
            <person name="Chen J."/>
            <person name="Wang L."/>
            <person name="Yu S."/>
            <person name="Wang B."/>
            <person name="Wei J."/>
            <person name="Song S."/>
            <person name="Lu X."/>
            <person name="Gao Z."/>
            <person name="Gu W."/>
            <person name="Deng X."/>
            <person name="Ma D."/>
            <person name="Wang S."/>
            <person name="Liang W."/>
            <person name="Fang L."/>
            <person name="Cai C."/>
            <person name="Zhu X."/>
            <person name="Zhou B."/>
            <person name="Zhang Y."/>
            <person name="Chen Z."/>
            <person name="Xu S."/>
            <person name="Zhu R."/>
            <person name="Wang S."/>
            <person name="Zhang T."/>
            <person name="Zhao G."/>
        </authorList>
    </citation>
    <scope>NUCLEOTIDE SEQUENCE [LARGE SCALE GENOMIC DNA]</scope>
    <source>
        <strain evidence="3">cv. Xinhai21</strain>
        <tissue evidence="2">Leaf</tissue>
    </source>
</reference>
<dbReference type="PANTHER" id="PTHR22844:SF336">
    <property type="entry name" value="PROTEIN JINGUBANG"/>
    <property type="match status" value="1"/>
</dbReference>
<dbReference type="InterPro" id="IPR045182">
    <property type="entry name" value="JINGUBANG-like"/>
</dbReference>
<dbReference type="Proteomes" id="UP000239757">
    <property type="component" value="Unassembled WGS sequence"/>
</dbReference>
<dbReference type="InterPro" id="IPR036322">
    <property type="entry name" value="WD40_repeat_dom_sf"/>
</dbReference>
<dbReference type="SMART" id="SM00320">
    <property type="entry name" value="WD40"/>
    <property type="match status" value="2"/>
</dbReference>
<accession>A0A2P5Y578</accession>
<dbReference type="Pfam" id="PF00400">
    <property type="entry name" value="WD40"/>
    <property type="match status" value="1"/>
</dbReference>
<dbReference type="InterPro" id="IPR001680">
    <property type="entry name" value="WD40_rpt"/>
</dbReference>
<dbReference type="OrthoDB" id="1721748at2759"/>
<protein>
    <submittedName>
        <fullName evidence="2">Uncharacterized protein</fullName>
    </submittedName>
</protein>
<keyword evidence="1" id="KW-0853">WD repeat</keyword>
<organism evidence="2 3">
    <name type="scientific">Gossypium barbadense</name>
    <name type="common">Sea Island cotton</name>
    <name type="synonym">Hibiscus barbadensis</name>
    <dbReference type="NCBI Taxonomy" id="3634"/>
    <lineage>
        <taxon>Eukaryota</taxon>
        <taxon>Viridiplantae</taxon>
        <taxon>Streptophyta</taxon>
        <taxon>Embryophyta</taxon>
        <taxon>Tracheophyta</taxon>
        <taxon>Spermatophyta</taxon>
        <taxon>Magnoliopsida</taxon>
        <taxon>eudicotyledons</taxon>
        <taxon>Gunneridae</taxon>
        <taxon>Pentapetalae</taxon>
        <taxon>rosids</taxon>
        <taxon>malvids</taxon>
        <taxon>Malvales</taxon>
        <taxon>Malvaceae</taxon>
        <taxon>Malvoideae</taxon>
        <taxon>Gossypium</taxon>
    </lineage>
</organism>
<dbReference type="PANTHER" id="PTHR22844">
    <property type="entry name" value="F-BOX AND WD40 DOMAIN PROTEIN"/>
    <property type="match status" value="1"/>
</dbReference>
<dbReference type="PROSITE" id="PS50082">
    <property type="entry name" value="WD_REPEATS_2"/>
    <property type="match status" value="1"/>
</dbReference>
<evidence type="ECO:0000313" key="2">
    <source>
        <dbReference type="EMBL" id="PPS10743.1"/>
    </source>
</evidence>
<dbReference type="Gene3D" id="2.130.10.10">
    <property type="entry name" value="YVTN repeat-like/Quinoprotein amine dehydrogenase"/>
    <property type="match status" value="1"/>
</dbReference>
<name>A0A2P5Y578_GOSBA</name>
<dbReference type="AlphaFoldDB" id="A0A2P5Y578"/>
<feature type="repeat" description="WD" evidence="1">
    <location>
        <begin position="10"/>
        <end position="44"/>
    </location>
</feature>
<dbReference type="InterPro" id="IPR015943">
    <property type="entry name" value="WD40/YVTN_repeat-like_dom_sf"/>
</dbReference>
<evidence type="ECO:0000256" key="1">
    <source>
        <dbReference type="PROSITE-ProRule" id="PRU00221"/>
    </source>
</evidence>
<proteinExistence type="predicted"/>